<feature type="compositionally biased region" description="Basic and acidic residues" evidence="1">
    <location>
        <begin position="89"/>
        <end position="102"/>
    </location>
</feature>
<proteinExistence type="predicted"/>
<sequence>MAAFRIVADSLVIIAQQFITYNNYTGGDETPGATKNRRGLRARFFTFLFARPRVKPSVYLTAPKFQKSNQDFEALLDHTNSNDTICTSEKEEKDIENVDEHPSIQNLPKNGNGHITTNTSTAKQQQLKKPFSSSPSATTTASRPRLNSVSVSFLPSSWQ</sequence>
<feature type="region of interest" description="Disordered" evidence="1">
    <location>
        <begin position="89"/>
        <end position="159"/>
    </location>
</feature>
<dbReference type="EMBL" id="HBIJ01015006">
    <property type="protein sequence ID" value="CAE0369272.1"/>
    <property type="molecule type" value="Transcribed_RNA"/>
</dbReference>
<evidence type="ECO:0000313" key="2">
    <source>
        <dbReference type="EMBL" id="CAE0369272.1"/>
    </source>
</evidence>
<reference evidence="2" key="1">
    <citation type="submission" date="2021-01" db="EMBL/GenBank/DDBJ databases">
        <authorList>
            <person name="Corre E."/>
            <person name="Pelletier E."/>
            <person name="Niang G."/>
            <person name="Scheremetjew M."/>
            <person name="Finn R."/>
            <person name="Kale V."/>
            <person name="Holt S."/>
            <person name="Cochrane G."/>
            <person name="Meng A."/>
            <person name="Brown T."/>
            <person name="Cohen L."/>
        </authorList>
    </citation>
    <scope>NUCLEOTIDE SEQUENCE</scope>
    <source>
        <strain evidence="2">CCMP1510</strain>
    </source>
</reference>
<feature type="compositionally biased region" description="Low complexity" evidence="1">
    <location>
        <begin position="132"/>
        <end position="145"/>
    </location>
</feature>
<feature type="compositionally biased region" description="Polar residues" evidence="1">
    <location>
        <begin position="147"/>
        <end position="159"/>
    </location>
</feature>
<accession>A0A7S3JYJ4</accession>
<protein>
    <submittedName>
        <fullName evidence="2">Uncharacterized protein</fullName>
    </submittedName>
</protein>
<dbReference type="AlphaFoldDB" id="A0A7S3JYJ4"/>
<gene>
    <name evidence="2" type="ORF">ALAG00032_LOCUS10035</name>
</gene>
<organism evidence="2">
    <name type="scientific">Aureoumbra lagunensis</name>
    <dbReference type="NCBI Taxonomy" id="44058"/>
    <lineage>
        <taxon>Eukaryota</taxon>
        <taxon>Sar</taxon>
        <taxon>Stramenopiles</taxon>
        <taxon>Ochrophyta</taxon>
        <taxon>Pelagophyceae</taxon>
        <taxon>Pelagomonadales</taxon>
        <taxon>Aureoumbra</taxon>
    </lineage>
</organism>
<name>A0A7S3JYJ4_9STRA</name>
<evidence type="ECO:0000256" key="1">
    <source>
        <dbReference type="SAM" id="MobiDB-lite"/>
    </source>
</evidence>
<feature type="compositionally biased region" description="Polar residues" evidence="1">
    <location>
        <begin position="103"/>
        <end position="127"/>
    </location>
</feature>